<proteinExistence type="predicted"/>
<evidence type="ECO:0000313" key="3">
    <source>
        <dbReference type="Proteomes" id="UP000285596"/>
    </source>
</evidence>
<dbReference type="EMBL" id="QWFA01000413">
    <property type="protein sequence ID" value="ROV64245.1"/>
    <property type="molecule type" value="Genomic_DNA"/>
</dbReference>
<feature type="region of interest" description="Disordered" evidence="1">
    <location>
        <begin position="174"/>
        <end position="199"/>
    </location>
</feature>
<feature type="region of interest" description="Disordered" evidence="1">
    <location>
        <begin position="69"/>
        <end position="94"/>
    </location>
</feature>
<feature type="non-terminal residue" evidence="2">
    <location>
        <position position="1"/>
    </location>
</feature>
<reference evidence="2 3" key="1">
    <citation type="submission" date="2018-08" db="EMBL/GenBank/DDBJ databases">
        <title>Streptomyces globisporus 1912-4Crt, whole genome shotgun sequence.</title>
        <authorList>
            <person name="Matselyukh B."/>
        </authorList>
    </citation>
    <scope>NUCLEOTIDE SEQUENCE [LARGE SCALE GENOMIC DNA]</scope>
    <source>
        <strain evidence="2 3">1912-4Crt</strain>
    </source>
</reference>
<protein>
    <submittedName>
        <fullName evidence="2">Molecular chaperone Hsp90</fullName>
    </submittedName>
</protein>
<name>A0A423UPH4_STRGL</name>
<dbReference type="AlphaFoldDB" id="A0A423UPH4"/>
<evidence type="ECO:0000313" key="2">
    <source>
        <dbReference type="EMBL" id="ROV64245.1"/>
    </source>
</evidence>
<dbReference type="Proteomes" id="UP000285596">
    <property type="component" value="Unassembled WGS sequence"/>
</dbReference>
<sequence>HPAPGPLTDFLVERAADAYAELLGDWRPVSTGTIDLVPGQLGKGALDGALRGAILARLPRIAFLEPAAPRDPEAESGWADDWDRDQDRTENTSALRPVEAEVVEGVGAETVRVLAEVLPCLLPAGLERRTELRTLGVARVPLTEAIDRLAGLERDPAWWHRLYDSLAGTDPDRLTGLPVPLAGDPEDEQAGRPPRTTIGPRQILLPLPDALTGPVLGRLSRLGLKVAHPDAAHPLLEKLGALPATPRAVLTTPQV</sequence>
<gene>
    <name evidence="2" type="ORF">D3105_34050</name>
</gene>
<accession>A0A423UPH4</accession>
<organism evidence="2 3">
    <name type="scientific">Streptomyces globisporus</name>
    <dbReference type="NCBI Taxonomy" id="1908"/>
    <lineage>
        <taxon>Bacteria</taxon>
        <taxon>Bacillati</taxon>
        <taxon>Actinomycetota</taxon>
        <taxon>Actinomycetes</taxon>
        <taxon>Kitasatosporales</taxon>
        <taxon>Streptomycetaceae</taxon>
        <taxon>Streptomyces</taxon>
    </lineage>
</organism>
<evidence type="ECO:0000256" key="1">
    <source>
        <dbReference type="SAM" id="MobiDB-lite"/>
    </source>
</evidence>
<comment type="caution">
    <text evidence="2">The sequence shown here is derived from an EMBL/GenBank/DDBJ whole genome shotgun (WGS) entry which is preliminary data.</text>
</comment>
<feature type="non-terminal residue" evidence="2">
    <location>
        <position position="255"/>
    </location>
</feature>